<dbReference type="InterPro" id="IPR011990">
    <property type="entry name" value="TPR-like_helical_dom_sf"/>
</dbReference>
<dbReference type="PANTHER" id="PTHR12558">
    <property type="entry name" value="CELL DIVISION CYCLE 16,23,27"/>
    <property type="match status" value="1"/>
</dbReference>
<name>A0A0E9LU17_9BACT</name>
<sequence length="388" mass="44751">MKRILFLFISVLVVATSCAQKGKVTAASAFIDNGDLDAAEERINDALEHDKTKEWPRTYVVAANLATEQFKKDKEDEEKIIKAADYYFKAAEYDQKGDAKGRGIGRAEKEIKVALTFFMPELQNAGIEAFNNEEYETAMAIFERVIGLNKLPLYEEDNLPEDSVFIYYTGLAASRSENWSKAEDFFNQTIDLKYAEGDAILLLHEVYAESGDSSKMADNLKRGFELFPEDDRILTTLINFYLQTEQNDEALNYLNSAIEKDPTNFSFYNARGVLYDLSQDYEKAEEEYKKALEMNPEYFEPTLNLGVIYYNRGAEEMNEANDLTDNKAYEAARKEAEETFQQALPYMEKAHELRPDDVMVLETLKNLYYRFDMNDKYDEIDTKLKELK</sequence>
<evidence type="ECO:0000256" key="1">
    <source>
        <dbReference type="PROSITE-ProRule" id="PRU00339"/>
    </source>
</evidence>
<gene>
    <name evidence="3" type="ORF">JCM15548_1923</name>
</gene>
<dbReference type="AlphaFoldDB" id="A0A0E9LU17"/>
<organism evidence="3 4">
    <name type="scientific">Geofilum rubicundum JCM 15548</name>
    <dbReference type="NCBI Taxonomy" id="1236989"/>
    <lineage>
        <taxon>Bacteria</taxon>
        <taxon>Pseudomonadati</taxon>
        <taxon>Bacteroidota</taxon>
        <taxon>Bacteroidia</taxon>
        <taxon>Marinilabiliales</taxon>
        <taxon>Marinilabiliaceae</taxon>
        <taxon>Geofilum</taxon>
    </lineage>
</organism>
<dbReference type="PROSITE" id="PS51257">
    <property type="entry name" value="PROKAR_LIPOPROTEIN"/>
    <property type="match status" value="1"/>
</dbReference>
<feature type="chain" id="PRO_5002428480" evidence="2">
    <location>
        <begin position="20"/>
        <end position="388"/>
    </location>
</feature>
<evidence type="ECO:0000313" key="3">
    <source>
        <dbReference type="EMBL" id="GAO28793.1"/>
    </source>
</evidence>
<evidence type="ECO:0000313" key="4">
    <source>
        <dbReference type="Proteomes" id="UP000032900"/>
    </source>
</evidence>
<feature type="signal peptide" evidence="2">
    <location>
        <begin position="1"/>
        <end position="19"/>
    </location>
</feature>
<dbReference type="SUPFAM" id="SSF81901">
    <property type="entry name" value="HCP-like"/>
    <property type="match status" value="1"/>
</dbReference>
<dbReference type="InterPro" id="IPR019734">
    <property type="entry name" value="TPR_rpt"/>
</dbReference>
<protein>
    <submittedName>
        <fullName evidence="3">Uncharacterized protein</fullName>
    </submittedName>
</protein>
<keyword evidence="4" id="KW-1185">Reference proteome</keyword>
<dbReference type="RefSeq" id="WP_062122507.1">
    <property type="nucleotide sequence ID" value="NZ_BAZW01000004.1"/>
</dbReference>
<dbReference type="PROSITE" id="PS50293">
    <property type="entry name" value="TPR_REGION"/>
    <property type="match status" value="1"/>
</dbReference>
<reference evidence="3 4" key="1">
    <citation type="journal article" date="2015" name="Microbes Environ.">
        <title>Distribution and evolution of nitrogen fixation genes in the phylum bacteroidetes.</title>
        <authorList>
            <person name="Inoue J."/>
            <person name="Oshima K."/>
            <person name="Suda W."/>
            <person name="Sakamoto M."/>
            <person name="Iino T."/>
            <person name="Noda S."/>
            <person name="Hongoh Y."/>
            <person name="Hattori M."/>
            <person name="Ohkuma M."/>
        </authorList>
    </citation>
    <scope>NUCLEOTIDE SEQUENCE [LARGE SCALE GENOMIC DNA]</scope>
    <source>
        <strain evidence="3">JCM 15548</strain>
    </source>
</reference>
<keyword evidence="2" id="KW-0732">Signal</keyword>
<comment type="caution">
    <text evidence="3">The sequence shown here is derived from an EMBL/GenBank/DDBJ whole genome shotgun (WGS) entry which is preliminary data.</text>
</comment>
<feature type="repeat" description="TPR" evidence="1">
    <location>
        <begin position="231"/>
        <end position="264"/>
    </location>
</feature>
<dbReference type="OrthoDB" id="739506at2"/>
<proteinExistence type="predicted"/>
<dbReference type="SMART" id="SM00028">
    <property type="entry name" value="TPR"/>
    <property type="match status" value="5"/>
</dbReference>
<dbReference type="PANTHER" id="PTHR12558:SF13">
    <property type="entry name" value="CELL DIVISION CYCLE PROTEIN 27 HOMOLOG"/>
    <property type="match status" value="1"/>
</dbReference>
<dbReference type="Pfam" id="PF13414">
    <property type="entry name" value="TPR_11"/>
    <property type="match status" value="1"/>
</dbReference>
<feature type="repeat" description="TPR" evidence="1">
    <location>
        <begin position="265"/>
        <end position="298"/>
    </location>
</feature>
<dbReference type="STRING" id="1236989.JCM15548_1923"/>
<dbReference type="EMBL" id="BAZW01000004">
    <property type="protein sequence ID" value="GAO28793.1"/>
    <property type="molecule type" value="Genomic_DNA"/>
</dbReference>
<dbReference type="Gene3D" id="1.25.40.10">
    <property type="entry name" value="Tetratricopeptide repeat domain"/>
    <property type="match status" value="2"/>
</dbReference>
<evidence type="ECO:0000256" key="2">
    <source>
        <dbReference type="SAM" id="SignalP"/>
    </source>
</evidence>
<accession>A0A0E9LU17</accession>
<keyword evidence="1" id="KW-0802">TPR repeat</keyword>
<dbReference type="Proteomes" id="UP000032900">
    <property type="component" value="Unassembled WGS sequence"/>
</dbReference>
<dbReference type="PROSITE" id="PS50005">
    <property type="entry name" value="TPR"/>
    <property type="match status" value="2"/>
</dbReference>